<keyword evidence="2" id="KW-1185">Reference proteome</keyword>
<dbReference type="Proteomes" id="UP000485058">
    <property type="component" value="Unassembled WGS sequence"/>
</dbReference>
<dbReference type="EMBL" id="BLLF01002049">
    <property type="protein sequence ID" value="GFH22484.1"/>
    <property type="molecule type" value="Genomic_DNA"/>
</dbReference>
<comment type="caution">
    <text evidence="1">The sequence shown here is derived from an EMBL/GenBank/DDBJ whole genome shotgun (WGS) entry which is preliminary data.</text>
</comment>
<evidence type="ECO:0000313" key="1">
    <source>
        <dbReference type="EMBL" id="GFH22484.1"/>
    </source>
</evidence>
<gene>
    <name evidence="1" type="ORF">HaLaN_19958</name>
</gene>
<keyword evidence="1" id="KW-0223">Dioxygenase</keyword>
<dbReference type="Gene3D" id="2.60.120.620">
    <property type="entry name" value="q2cbj1_9rhob like domain"/>
    <property type="match status" value="1"/>
</dbReference>
<organism evidence="1 2">
    <name type="scientific">Haematococcus lacustris</name>
    <name type="common">Green alga</name>
    <name type="synonym">Haematococcus pluvialis</name>
    <dbReference type="NCBI Taxonomy" id="44745"/>
    <lineage>
        <taxon>Eukaryota</taxon>
        <taxon>Viridiplantae</taxon>
        <taxon>Chlorophyta</taxon>
        <taxon>core chlorophytes</taxon>
        <taxon>Chlorophyceae</taxon>
        <taxon>CS clade</taxon>
        <taxon>Chlamydomonadales</taxon>
        <taxon>Haematococcaceae</taxon>
        <taxon>Haematococcus</taxon>
    </lineage>
</organism>
<reference evidence="1 2" key="1">
    <citation type="submission" date="2020-02" db="EMBL/GenBank/DDBJ databases">
        <title>Draft genome sequence of Haematococcus lacustris strain NIES-144.</title>
        <authorList>
            <person name="Morimoto D."/>
            <person name="Nakagawa S."/>
            <person name="Yoshida T."/>
            <person name="Sawayama S."/>
        </authorList>
    </citation>
    <scope>NUCLEOTIDE SEQUENCE [LARGE SCALE GENOMIC DNA]</scope>
    <source>
        <strain evidence="1 2">NIES-144</strain>
    </source>
</reference>
<protein>
    <submittedName>
        <fullName evidence="1">Fe2OG dioxygenase domain-containing protein</fullName>
    </submittedName>
</protein>
<name>A0A699ZUV7_HAELA</name>
<keyword evidence="1" id="KW-0560">Oxidoreductase</keyword>
<dbReference type="AlphaFoldDB" id="A0A699ZUV7"/>
<evidence type="ECO:0000313" key="2">
    <source>
        <dbReference type="Proteomes" id="UP000485058"/>
    </source>
</evidence>
<sequence>MLHEDPSVARPGIRISAVAGRALIFWSALPDGTEDLASLHAAEKVVQGNKWIATRYFDTLMQPLV</sequence>
<proteinExistence type="predicted"/>
<accession>A0A699ZUV7</accession>
<dbReference type="GO" id="GO:0051213">
    <property type="term" value="F:dioxygenase activity"/>
    <property type="evidence" value="ECO:0007669"/>
    <property type="project" value="UniProtKB-KW"/>
</dbReference>